<organism evidence="7">
    <name type="scientific">Arthroderma gypseum (strain ATCC MYA-4604 / CBS 118893)</name>
    <name type="common">Microsporum gypseum</name>
    <dbReference type="NCBI Taxonomy" id="535722"/>
    <lineage>
        <taxon>Eukaryota</taxon>
        <taxon>Fungi</taxon>
        <taxon>Dikarya</taxon>
        <taxon>Ascomycota</taxon>
        <taxon>Pezizomycotina</taxon>
        <taxon>Eurotiomycetes</taxon>
        <taxon>Eurotiomycetidae</taxon>
        <taxon>Onygenales</taxon>
        <taxon>Arthrodermataceae</taxon>
        <taxon>Nannizzia</taxon>
    </lineage>
</organism>
<keyword evidence="2" id="KW-0479">Metal-binding</keyword>
<gene>
    <name evidence="6" type="ORF">MGYG_05678</name>
</gene>
<name>E4UX94_ARTGP</name>
<dbReference type="OMA" id="HIKSFCT"/>
<dbReference type="OrthoDB" id="406544at2759"/>
<evidence type="ECO:0000259" key="5">
    <source>
        <dbReference type="PROSITE" id="PS51891"/>
    </source>
</evidence>
<dbReference type="GeneID" id="10028369"/>
<protein>
    <submittedName>
        <fullName evidence="6">DUF636 domain-containing protein</fullName>
    </submittedName>
</protein>
<dbReference type="PANTHER" id="PTHR33337">
    <property type="entry name" value="GFA DOMAIN-CONTAINING PROTEIN"/>
    <property type="match status" value="1"/>
</dbReference>
<dbReference type="VEuPathDB" id="FungiDB:MGYG_05678"/>
<evidence type="ECO:0000256" key="1">
    <source>
        <dbReference type="ARBA" id="ARBA00005495"/>
    </source>
</evidence>
<dbReference type="Gene3D" id="3.90.1590.10">
    <property type="entry name" value="glutathione-dependent formaldehyde- activating enzyme (gfa)"/>
    <property type="match status" value="1"/>
</dbReference>
<evidence type="ECO:0000256" key="4">
    <source>
        <dbReference type="ARBA" id="ARBA00023239"/>
    </source>
</evidence>
<dbReference type="SUPFAM" id="SSF51316">
    <property type="entry name" value="Mss4-like"/>
    <property type="match status" value="1"/>
</dbReference>
<sequence>MASATTKTKGSCLCGKVRYELEGQPLHYVLCFCNNCRKTTGSLCMANSWYKKEALKITEGKNNLATYLDKTTDSGVVLERSFCVSCGSSVVSENKARLPDMVIVSSGTLDLAEGESWGPPTLEFFCKRKAAWLTTFEGSEKFRTIS</sequence>
<keyword evidence="3" id="KW-0862">Zinc</keyword>
<dbReference type="InParanoid" id="E4UX94"/>
<dbReference type="InterPro" id="IPR006913">
    <property type="entry name" value="CENP-V/GFA"/>
</dbReference>
<comment type="similarity">
    <text evidence="1">Belongs to the Gfa family.</text>
</comment>
<dbReference type="Pfam" id="PF04828">
    <property type="entry name" value="GFA"/>
    <property type="match status" value="1"/>
</dbReference>
<evidence type="ECO:0000256" key="2">
    <source>
        <dbReference type="ARBA" id="ARBA00022723"/>
    </source>
</evidence>
<keyword evidence="4" id="KW-0456">Lyase</keyword>
<dbReference type="STRING" id="535722.E4UX94"/>
<dbReference type="EMBL" id="DS989825">
    <property type="protein sequence ID" value="EFR02681.1"/>
    <property type="molecule type" value="Genomic_DNA"/>
</dbReference>
<dbReference type="GO" id="GO:0046872">
    <property type="term" value="F:metal ion binding"/>
    <property type="evidence" value="ECO:0007669"/>
    <property type="project" value="UniProtKB-KW"/>
</dbReference>
<dbReference type="GO" id="GO:0016846">
    <property type="term" value="F:carbon-sulfur lyase activity"/>
    <property type="evidence" value="ECO:0007669"/>
    <property type="project" value="InterPro"/>
</dbReference>
<reference evidence="7" key="1">
    <citation type="journal article" date="2012" name="MBio">
        <title>Comparative genome analysis of Trichophyton rubrum and related dermatophytes reveals candidate genes involved in infection.</title>
        <authorList>
            <person name="Martinez D.A."/>
            <person name="Oliver B.G."/>
            <person name="Graeser Y."/>
            <person name="Goldberg J.M."/>
            <person name="Li W."/>
            <person name="Martinez-Rossi N.M."/>
            <person name="Monod M."/>
            <person name="Shelest E."/>
            <person name="Barton R.C."/>
            <person name="Birch E."/>
            <person name="Brakhage A.A."/>
            <person name="Chen Z."/>
            <person name="Gurr S.J."/>
            <person name="Heiman D."/>
            <person name="Heitman J."/>
            <person name="Kosti I."/>
            <person name="Rossi A."/>
            <person name="Saif S."/>
            <person name="Samalova M."/>
            <person name="Saunders C.W."/>
            <person name="Shea T."/>
            <person name="Summerbell R.C."/>
            <person name="Xu J."/>
            <person name="Young S."/>
            <person name="Zeng Q."/>
            <person name="Birren B.W."/>
            <person name="Cuomo C.A."/>
            <person name="White T.C."/>
        </authorList>
    </citation>
    <scope>NUCLEOTIDE SEQUENCE [LARGE SCALE GENOMIC DNA]</scope>
    <source>
        <strain evidence="7">ATCC MYA-4604 / CBS 118893</strain>
    </source>
</reference>
<dbReference type="AlphaFoldDB" id="E4UX94"/>
<proteinExistence type="inferred from homology"/>
<dbReference type="eggNOG" id="ENOG502S5AR">
    <property type="taxonomic scope" value="Eukaryota"/>
</dbReference>
<keyword evidence="7" id="KW-1185">Reference proteome</keyword>
<dbReference type="HOGENOM" id="CLU_055491_3_6_1"/>
<evidence type="ECO:0000256" key="3">
    <source>
        <dbReference type="ARBA" id="ARBA00022833"/>
    </source>
</evidence>
<dbReference type="PANTHER" id="PTHR33337:SF39">
    <property type="entry name" value="DUF636 DOMAIN PROTEIN (AFU_ORTHOLOGUE AFUA_6G11530)"/>
    <property type="match status" value="1"/>
</dbReference>
<dbReference type="Proteomes" id="UP000002669">
    <property type="component" value="Unassembled WGS sequence"/>
</dbReference>
<accession>E4UX94</accession>
<dbReference type="PROSITE" id="PS51891">
    <property type="entry name" value="CENP_V_GFA"/>
    <property type="match status" value="1"/>
</dbReference>
<dbReference type="RefSeq" id="XP_003173092.1">
    <property type="nucleotide sequence ID" value="XM_003173044.1"/>
</dbReference>
<evidence type="ECO:0000313" key="6">
    <source>
        <dbReference type="EMBL" id="EFR02681.1"/>
    </source>
</evidence>
<feature type="domain" description="CENP-V/GFA" evidence="5">
    <location>
        <begin position="8"/>
        <end position="118"/>
    </location>
</feature>
<evidence type="ECO:0000313" key="7">
    <source>
        <dbReference type="Proteomes" id="UP000002669"/>
    </source>
</evidence>
<dbReference type="InterPro" id="IPR011057">
    <property type="entry name" value="Mss4-like_sf"/>
</dbReference>